<dbReference type="AlphaFoldDB" id="A0A4U1CUU9"/>
<proteinExistence type="predicted"/>
<organism evidence="1 2">
    <name type="scientific">Pedobacter polaris</name>
    <dbReference type="NCBI Taxonomy" id="2571273"/>
    <lineage>
        <taxon>Bacteria</taxon>
        <taxon>Pseudomonadati</taxon>
        <taxon>Bacteroidota</taxon>
        <taxon>Sphingobacteriia</taxon>
        <taxon>Sphingobacteriales</taxon>
        <taxon>Sphingobacteriaceae</taxon>
        <taxon>Pedobacter</taxon>
    </lineage>
</organism>
<sequence>MKFIFVICIVLIGCYSADNNNLSSYDLSKRSSKDIEVDTLSKIYVPNPTYDFGKIKVGSKVKHVFYVVNRSKVPLIIYNAATSCGCTVASVPRKPILYNQTDSITAVFSSAETGMQNKVISLSTNTNDSPKSLTLIGNVVK</sequence>
<reference evidence="1 2" key="1">
    <citation type="submission" date="2019-04" db="EMBL/GenBank/DDBJ databases">
        <title>Pedobacter sp. RP-3-22 sp. nov., isolated from Arctic soil.</title>
        <authorList>
            <person name="Dahal R.H."/>
            <person name="Kim D.-U."/>
        </authorList>
    </citation>
    <scope>NUCLEOTIDE SEQUENCE [LARGE SCALE GENOMIC DNA]</scope>
    <source>
        <strain evidence="1 2">RP-3-22</strain>
    </source>
</reference>
<dbReference type="Pfam" id="PF07610">
    <property type="entry name" value="DUF1573"/>
    <property type="match status" value="1"/>
</dbReference>
<comment type="caution">
    <text evidence="1">The sequence shown here is derived from an EMBL/GenBank/DDBJ whole genome shotgun (WGS) entry which is preliminary data.</text>
</comment>
<dbReference type="EMBL" id="SWBR01000001">
    <property type="protein sequence ID" value="TKC12416.1"/>
    <property type="molecule type" value="Genomic_DNA"/>
</dbReference>
<dbReference type="OrthoDB" id="826619at2"/>
<evidence type="ECO:0000313" key="2">
    <source>
        <dbReference type="Proteomes" id="UP000309488"/>
    </source>
</evidence>
<dbReference type="InterPro" id="IPR013783">
    <property type="entry name" value="Ig-like_fold"/>
</dbReference>
<dbReference type="Gene3D" id="2.60.40.10">
    <property type="entry name" value="Immunoglobulins"/>
    <property type="match status" value="1"/>
</dbReference>
<protein>
    <submittedName>
        <fullName evidence="1">DUF1573 domain-containing protein</fullName>
    </submittedName>
</protein>
<name>A0A4U1CUU9_9SPHI</name>
<gene>
    <name evidence="1" type="ORF">FA048_02010</name>
</gene>
<dbReference type="PANTHER" id="PTHR37833:SF1">
    <property type="entry name" value="SIGNAL PEPTIDE PROTEIN"/>
    <property type="match status" value="1"/>
</dbReference>
<dbReference type="Proteomes" id="UP000309488">
    <property type="component" value="Unassembled WGS sequence"/>
</dbReference>
<evidence type="ECO:0000313" key="1">
    <source>
        <dbReference type="EMBL" id="TKC12416.1"/>
    </source>
</evidence>
<dbReference type="PANTHER" id="PTHR37833">
    <property type="entry name" value="LIPOPROTEIN-RELATED"/>
    <property type="match status" value="1"/>
</dbReference>
<keyword evidence="2" id="KW-1185">Reference proteome</keyword>
<dbReference type="InterPro" id="IPR011467">
    <property type="entry name" value="DUF1573"/>
</dbReference>
<dbReference type="RefSeq" id="WP_136838441.1">
    <property type="nucleotide sequence ID" value="NZ_SWBR01000001.1"/>
</dbReference>
<accession>A0A4U1CUU9</accession>